<evidence type="ECO:0000313" key="2">
    <source>
        <dbReference type="Proteomes" id="UP000589520"/>
    </source>
</evidence>
<evidence type="ECO:0000313" key="1">
    <source>
        <dbReference type="EMBL" id="NYF78877.1"/>
    </source>
</evidence>
<gene>
    <name evidence="1" type="ORF">HDF17_001164</name>
</gene>
<dbReference type="SUPFAM" id="SSF48208">
    <property type="entry name" value="Six-hairpin glycosidases"/>
    <property type="match status" value="1"/>
</dbReference>
<dbReference type="RefSeq" id="WP_246301609.1">
    <property type="nucleotide sequence ID" value="NZ_JACCCW010000001.1"/>
</dbReference>
<reference evidence="1 2" key="1">
    <citation type="submission" date="2020-07" db="EMBL/GenBank/DDBJ databases">
        <title>Genomic Encyclopedia of Type Strains, Phase IV (KMG-V): Genome sequencing to study the core and pangenomes of soil and plant-associated prokaryotes.</title>
        <authorList>
            <person name="Whitman W."/>
        </authorList>
    </citation>
    <scope>NUCLEOTIDE SEQUENCE [LARGE SCALE GENOMIC DNA]</scope>
    <source>
        <strain evidence="1 2">X4EP2</strain>
    </source>
</reference>
<dbReference type="Gene3D" id="1.50.10.10">
    <property type="match status" value="1"/>
</dbReference>
<dbReference type="InterPro" id="IPR012341">
    <property type="entry name" value="6hp_glycosidase-like_sf"/>
</dbReference>
<dbReference type="AlphaFoldDB" id="A0A7Y9PFB6"/>
<organism evidence="1 2">
    <name type="scientific">Granulicella arctica</name>
    <dbReference type="NCBI Taxonomy" id="940613"/>
    <lineage>
        <taxon>Bacteria</taxon>
        <taxon>Pseudomonadati</taxon>
        <taxon>Acidobacteriota</taxon>
        <taxon>Terriglobia</taxon>
        <taxon>Terriglobales</taxon>
        <taxon>Acidobacteriaceae</taxon>
        <taxon>Granulicella</taxon>
    </lineage>
</organism>
<dbReference type="EMBL" id="JACCCW010000001">
    <property type="protein sequence ID" value="NYF78877.1"/>
    <property type="molecule type" value="Genomic_DNA"/>
</dbReference>
<dbReference type="InterPro" id="IPR008928">
    <property type="entry name" value="6-hairpin_glycosidase_sf"/>
</dbReference>
<sequence>MTASAVSQMVSPEIDRPSEPFSYFSKPADEIGVVDARTATEVTPEGYLYTGYGEVLFFTGGMDKPFSQRVKTLEDGDTPILHYGNTEDGIQYDFTVFEASLSGKPDGPLVNFIRVVVRNTSSAQRAAYFSIGQRYINAVNTPNSGGDNRYIRPRPWGVQNVYQEGEVYSPDWVYGFHDNAFLRDGKAVYLFPASSAPRLRLTLKEGYNREPDLMPRKLDILPDTPVGIAQFQMKLAPGDEKTLVFKQPVVPVSPSSPVYQQLEAAQFDDYLQQTKLYWRSIFGLGMQLHVPEPKVEETYRASLAYNLLALDKIGDYHVQTVNKFQYHRFYLRDSADIAHMYDVTGYPDIARDILEYIPTTQQPDGNFVSQPGQLDGWGEALYAFGAHYRMTHDMAFATQMYPYVQKAIPWLQHQREQDPLHLISATNVLDNEYVPGHLTGNNFLALDGLKNAMLLAKALGQRKDLAADTALYNDYHRTLLSILEPITAKTGGYIPPTLDGTTAGEDWGNMLSVTPEPLLDPFDPRVTATLHATQAKYEEGIMSYGKGRYLHHYLTIKNTLTEVIRDDEADQMQAVKELYGVLLHTSSTHTGFEYAIHPWGDRNFGINLSPHGWFAADYRTLLRDMLVREDEKDLHLLSVVSPEWIQPGQSISVSHAPTAFGTIDFSLLANTQTDATLTFHADIRYGSPRIFLHLPWFMEVSSVVADGKPLPVVKGTVTLAPTIHTVQIHWSKRSDTPTFSYKQAVEDYKQEYARRYQQYLQDGFQP</sequence>
<dbReference type="Proteomes" id="UP000589520">
    <property type="component" value="Unassembled WGS sequence"/>
</dbReference>
<name>A0A7Y9PFB6_9BACT</name>
<keyword evidence="2" id="KW-1185">Reference proteome</keyword>
<accession>A0A7Y9PFB6</accession>
<comment type="caution">
    <text evidence="1">The sequence shown here is derived from an EMBL/GenBank/DDBJ whole genome shotgun (WGS) entry which is preliminary data.</text>
</comment>
<proteinExistence type="predicted"/>
<dbReference type="GO" id="GO:0005975">
    <property type="term" value="P:carbohydrate metabolic process"/>
    <property type="evidence" value="ECO:0007669"/>
    <property type="project" value="InterPro"/>
</dbReference>
<evidence type="ECO:0008006" key="3">
    <source>
        <dbReference type="Google" id="ProtNLM"/>
    </source>
</evidence>
<protein>
    <recommendedName>
        <fullName evidence="3">Alpha-L-rhamnosidase six-hairpin glycosidase domain-containing protein</fullName>
    </recommendedName>
</protein>